<feature type="compositionally biased region" description="Polar residues" evidence="1">
    <location>
        <begin position="88"/>
        <end position="102"/>
    </location>
</feature>
<dbReference type="AlphaFoldDB" id="A0A5B7F2P4"/>
<comment type="caution">
    <text evidence="2">The sequence shown here is derived from an EMBL/GenBank/DDBJ whole genome shotgun (WGS) entry which is preliminary data.</text>
</comment>
<protein>
    <submittedName>
        <fullName evidence="2">Uncharacterized protein</fullName>
    </submittedName>
</protein>
<dbReference type="EMBL" id="VSRR010004383">
    <property type="protein sequence ID" value="MPC39499.1"/>
    <property type="molecule type" value="Genomic_DNA"/>
</dbReference>
<keyword evidence="3" id="KW-1185">Reference proteome</keyword>
<organism evidence="2 3">
    <name type="scientific">Portunus trituberculatus</name>
    <name type="common">Swimming crab</name>
    <name type="synonym">Neptunus trituberculatus</name>
    <dbReference type="NCBI Taxonomy" id="210409"/>
    <lineage>
        <taxon>Eukaryota</taxon>
        <taxon>Metazoa</taxon>
        <taxon>Ecdysozoa</taxon>
        <taxon>Arthropoda</taxon>
        <taxon>Crustacea</taxon>
        <taxon>Multicrustacea</taxon>
        <taxon>Malacostraca</taxon>
        <taxon>Eumalacostraca</taxon>
        <taxon>Eucarida</taxon>
        <taxon>Decapoda</taxon>
        <taxon>Pleocyemata</taxon>
        <taxon>Brachyura</taxon>
        <taxon>Eubrachyura</taxon>
        <taxon>Portunoidea</taxon>
        <taxon>Portunidae</taxon>
        <taxon>Portuninae</taxon>
        <taxon>Portunus</taxon>
    </lineage>
</organism>
<evidence type="ECO:0000313" key="3">
    <source>
        <dbReference type="Proteomes" id="UP000324222"/>
    </source>
</evidence>
<name>A0A5B7F2P4_PORTR</name>
<reference evidence="2 3" key="1">
    <citation type="submission" date="2019-05" db="EMBL/GenBank/DDBJ databases">
        <title>Another draft genome of Portunus trituberculatus and its Hox gene families provides insights of decapod evolution.</title>
        <authorList>
            <person name="Jeong J.-H."/>
            <person name="Song I."/>
            <person name="Kim S."/>
            <person name="Choi T."/>
            <person name="Kim D."/>
            <person name="Ryu S."/>
            <person name="Kim W."/>
        </authorList>
    </citation>
    <scope>NUCLEOTIDE SEQUENCE [LARGE SCALE GENOMIC DNA]</scope>
    <source>
        <tissue evidence="2">Muscle</tissue>
    </source>
</reference>
<evidence type="ECO:0000313" key="2">
    <source>
        <dbReference type="EMBL" id="MPC39499.1"/>
    </source>
</evidence>
<gene>
    <name evidence="2" type="ORF">E2C01_033037</name>
</gene>
<sequence>MTSRDNPTVAGQGYCGSSWQGKSLCGVWQGGERARSAGWLAGDEGCCRLSISESGIIQVKLSPVTPLFPSRTSSSQPPFVLQRPPTPSSGHHPQENKSNVKY</sequence>
<proteinExistence type="predicted"/>
<accession>A0A5B7F2P4</accession>
<feature type="region of interest" description="Disordered" evidence="1">
    <location>
        <begin position="67"/>
        <end position="102"/>
    </location>
</feature>
<dbReference type="Proteomes" id="UP000324222">
    <property type="component" value="Unassembled WGS sequence"/>
</dbReference>
<evidence type="ECO:0000256" key="1">
    <source>
        <dbReference type="SAM" id="MobiDB-lite"/>
    </source>
</evidence>